<evidence type="ECO:0000256" key="1">
    <source>
        <dbReference type="SAM" id="MobiDB-lite"/>
    </source>
</evidence>
<organism evidence="2 3">
    <name type="scientific">Euplotes crassus</name>
    <dbReference type="NCBI Taxonomy" id="5936"/>
    <lineage>
        <taxon>Eukaryota</taxon>
        <taxon>Sar</taxon>
        <taxon>Alveolata</taxon>
        <taxon>Ciliophora</taxon>
        <taxon>Intramacronucleata</taxon>
        <taxon>Spirotrichea</taxon>
        <taxon>Hypotrichia</taxon>
        <taxon>Euplotida</taxon>
        <taxon>Euplotidae</taxon>
        <taxon>Moneuplotes</taxon>
    </lineage>
</organism>
<keyword evidence="3" id="KW-1185">Reference proteome</keyword>
<feature type="compositionally biased region" description="Low complexity" evidence="1">
    <location>
        <begin position="103"/>
        <end position="121"/>
    </location>
</feature>
<evidence type="ECO:0000313" key="2">
    <source>
        <dbReference type="EMBL" id="CAI2362393.1"/>
    </source>
</evidence>
<feature type="compositionally biased region" description="Basic residues" evidence="1">
    <location>
        <begin position="92"/>
        <end position="102"/>
    </location>
</feature>
<evidence type="ECO:0000313" key="3">
    <source>
        <dbReference type="Proteomes" id="UP001295684"/>
    </source>
</evidence>
<reference evidence="2" key="1">
    <citation type="submission" date="2023-07" db="EMBL/GenBank/DDBJ databases">
        <authorList>
            <consortium name="AG Swart"/>
            <person name="Singh M."/>
            <person name="Singh A."/>
            <person name="Seah K."/>
            <person name="Emmerich C."/>
        </authorList>
    </citation>
    <scope>NUCLEOTIDE SEQUENCE</scope>
    <source>
        <strain evidence="2">DP1</strain>
    </source>
</reference>
<proteinExistence type="predicted"/>
<accession>A0AAD1UC46</accession>
<dbReference type="AlphaFoldDB" id="A0AAD1UC46"/>
<gene>
    <name evidence="2" type="ORF">ECRASSUSDP1_LOCUS3716</name>
</gene>
<dbReference type="Proteomes" id="UP001295684">
    <property type="component" value="Unassembled WGS sequence"/>
</dbReference>
<dbReference type="EMBL" id="CAMPGE010003557">
    <property type="protein sequence ID" value="CAI2362393.1"/>
    <property type="molecule type" value="Genomic_DNA"/>
</dbReference>
<comment type="caution">
    <text evidence="2">The sequence shown here is derived from an EMBL/GenBank/DDBJ whole genome shotgun (WGS) entry which is preliminary data.</text>
</comment>
<name>A0AAD1UC46_EUPCR</name>
<feature type="region of interest" description="Disordered" evidence="1">
    <location>
        <begin position="92"/>
        <end position="129"/>
    </location>
</feature>
<protein>
    <submittedName>
        <fullName evidence="2">Uncharacterized protein</fullName>
    </submittedName>
</protein>
<sequence>MININQPLVNRNGYTYLNQSVEADKVMGDSHLSPTSISRFGYINGEVKRTNSSIKINTEGNDVVMPLKSKTKGLKKKAGRMCSTLNHFYKKSRVGNKLKQKNSNKSNMYSNNSDYSSNQKSGTGDHRKKVKKGNNQFLITAHPAMHKKGSFQTELNSSGWKITKPKDGKKSPDYLNSKSNPFVKNNLPPVILKTAQCFYKKGSIKGTNYDKYIIEKAK</sequence>